<keyword evidence="2" id="KW-1185">Reference proteome</keyword>
<dbReference type="GO" id="GO:0004386">
    <property type="term" value="F:helicase activity"/>
    <property type="evidence" value="ECO:0007669"/>
    <property type="project" value="UniProtKB-KW"/>
</dbReference>
<sequence length="42" mass="4940">MKKRFLNCKKTKQALVDQLIKPGEQMLHQLSTEEIKTLLELN</sequence>
<evidence type="ECO:0000313" key="2">
    <source>
        <dbReference type="Proteomes" id="UP000019249"/>
    </source>
</evidence>
<comment type="caution">
    <text evidence="1">The sequence shown here is derived from an EMBL/GenBank/DDBJ whole genome shotgun (WGS) entry which is preliminary data.</text>
</comment>
<proteinExistence type="predicted"/>
<protein>
    <submittedName>
        <fullName evidence="1">Snf2 family helicase</fullName>
    </submittedName>
</protein>
<keyword evidence="1" id="KW-0347">Helicase</keyword>
<reference evidence="1 2" key="1">
    <citation type="journal article" date="2014" name="Int. J. Syst. Evol. Microbiol.">
        <title>Listeria floridensis sp. nov., Listeria aquatica sp. nov., Listeria cornellensis sp. nov., Listeria riparia sp. nov. and Listeria grandensis sp. nov., from agricultural and natural environments.</title>
        <authorList>
            <person name="den Bakker H.C."/>
            <person name="Warchocki S."/>
            <person name="Wright E.M."/>
            <person name="Allred A.F."/>
            <person name="Ahlstrom C."/>
            <person name="Manuel C.S."/>
            <person name="Stasiewicz M.J."/>
            <person name="Burrell A."/>
            <person name="Roof S."/>
            <person name="Strawn L."/>
            <person name="Fortes E.D."/>
            <person name="Nightingale K.K."/>
            <person name="Kephart D."/>
            <person name="Wiedmann M."/>
        </authorList>
    </citation>
    <scope>NUCLEOTIDE SEQUENCE [LARGE SCALE GENOMIC DNA]</scope>
    <source>
        <strain evidence="1 2">FSL S10-1187</strain>
    </source>
</reference>
<gene>
    <name evidence="1" type="ORF">MFLO_06069</name>
</gene>
<dbReference type="EMBL" id="AODF01000009">
    <property type="protein sequence ID" value="EUJ32835.1"/>
    <property type="molecule type" value="Genomic_DNA"/>
</dbReference>
<keyword evidence="1" id="KW-0067">ATP-binding</keyword>
<organism evidence="1 2">
    <name type="scientific">Listeria floridensis FSL S10-1187</name>
    <dbReference type="NCBI Taxonomy" id="1265817"/>
    <lineage>
        <taxon>Bacteria</taxon>
        <taxon>Bacillati</taxon>
        <taxon>Bacillota</taxon>
        <taxon>Bacilli</taxon>
        <taxon>Bacillales</taxon>
        <taxon>Listeriaceae</taxon>
        <taxon>Listeria</taxon>
    </lineage>
</organism>
<keyword evidence="1" id="KW-0378">Hydrolase</keyword>
<keyword evidence="1" id="KW-0547">Nucleotide-binding</keyword>
<name>A0ABN0RG62_9LIST</name>
<dbReference type="Proteomes" id="UP000019249">
    <property type="component" value="Unassembled WGS sequence"/>
</dbReference>
<evidence type="ECO:0000313" key="1">
    <source>
        <dbReference type="EMBL" id="EUJ32835.1"/>
    </source>
</evidence>
<accession>A0ABN0RG62</accession>